<dbReference type="Gene3D" id="3.40.50.300">
    <property type="entry name" value="P-loop containing nucleotide triphosphate hydrolases"/>
    <property type="match status" value="1"/>
</dbReference>
<dbReference type="InterPro" id="IPR027417">
    <property type="entry name" value="P-loop_NTPase"/>
</dbReference>
<keyword evidence="2" id="KW-1185">Reference proteome</keyword>
<evidence type="ECO:0000256" key="1">
    <source>
        <dbReference type="SAM" id="MobiDB-lite"/>
    </source>
</evidence>
<name>A0ABM0LZG8_SACKO</name>
<gene>
    <name evidence="3" type="primary">LOC102804190</name>
</gene>
<feature type="region of interest" description="Disordered" evidence="1">
    <location>
        <begin position="682"/>
        <end position="704"/>
    </location>
</feature>
<sequence>MADVVVFYGPPFVGKTKHYIEKYSSYERVSAQETFQYDSSLGLRHIILHIVKLLRSGKKVVIDDENWSDLTRKSYIKSISDKLYKNMQFPMQTRHHTCLLVPLTNEHTRVCVVVSDIIDSEYRFIEGILPRFQAVSSNVSNFAQVKGCRSFGQGNGHWLREPSQIQTLRHLPGQYHLQSICAQTDAKFEKWFCGNISSFQGQLPVPPLEVEGLQVEEVETNLCTTVKYKFELPALFVQWEGMLDLNDDHLTIVHGITYTFNTWYKANPGGRVIIINDRCNNNFISDSPSENRMKQVLSKLCADFLDFPVYFCCVDDSTECGNFAVPPQPGLVAWLQRMHHLQLNHPGTLYLTFTSRHIQCAISAGVNHMKARDVFSHPNIITASNCANKTSELEILKTAKFAPNIDVSDEVITVPLYQDGAMAKENFYQTHCDGGRCHGICFKDKDALQKYNEQYCRYATPITEVGSRFDSLRQRCQVPEKTLNITTKESVRSIPKWLLPKSKEQCQLGANAIEHDGISELPMDQGNSASSTSPRKLSRMYSQPMTLYCMNELELVNAARIILQENAMTSEKSRQTEQADQNALKIAREAHPVAHQNTVDTMMKESDGLVSRDKPTTTDLTKDSDAENNPIVTCVSAAYKHRPSKDCQLLDSESETGGIVNKSHRSSNMNIIIPNSEQIEEMSPTTPKKQKMAGPDLSFLDDIF</sequence>
<accession>A0ABM0LZG8</accession>
<dbReference type="GeneID" id="102804190"/>
<organism evidence="2 3">
    <name type="scientific">Saccoglossus kowalevskii</name>
    <name type="common">Acorn worm</name>
    <dbReference type="NCBI Taxonomy" id="10224"/>
    <lineage>
        <taxon>Eukaryota</taxon>
        <taxon>Metazoa</taxon>
        <taxon>Hemichordata</taxon>
        <taxon>Enteropneusta</taxon>
        <taxon>Harrimaniidae</taxon>
        <taxon>Saccoglossus</taxon>
    </lineage>
</organism>
<reference evidence="3" key="1">
    <citation type="submission" date="2025-08" db="UniProtKB">
        <authorList>
            <consortium name="RefSeq"/>
        </authorList>
    </citation>
    <scope>IDENTIFICATION</scope>
    <source>
        <tissue evidence="3">Testes</tissue>
    </source>
</reference>
<dbReference type="Proteomes" id="UP000694865">
    <property type="component" value="Unplaced"/>
</dbReference>
<evidence type="ECO:0000313" key="2">
    <source>
        <dbReference type="Proteomes" id="UP000694865"/>
    </source>
</evidence>
<feature type="region of interest" description="Disordered" evidence="1">
    <location>
        <begin position="517"/>
        <end position="536"/>
    </location>
</feature>
<proteinExistence type="predicted"/>
<feature type="compositionally biased region" description="Polar residues" evidence="1">
    <location>
        <begin position="525"/>
        <end position="536"/>
    </location>
</feature>
<evidence type="ECO:0000313" key="3">
    <source>
        <dbReference type="RefSeq" id="XP_006813159.1"/>
    </source>
</evidence>
<protein>
    <submittedName>
        <fullName evidence="3">Uncharacterized protein LOC102804190</fullName>
    </submittedName>
</protein>
<dbReference type="RefSeq" id="XP_006813159.1">
    <property type="nucleotide sequence ID" value="XM_006813096.1"/>
</dbReference>